<dbReference type="PANTHER" id="PTHR45624:SF12">
    <property type="entry name" value="MITOCHONDRIAL ORNITHINE TRANSPORTER 1"/>
    <property type="match status" value="1"/>
</dbReference>
<dbReference type="GO" id="GO:1990575">
    <property type="term" value="P:mitochondrial L-ornithine transmembrane transport"/>
    <property type="evidence" value="ECO:0007669"/>
    <property type="project" value="TreeGrafter"/>
</dbReference>
<sequence>MNQGVDSAIGLIGGMNGGIAAVLVSQPLDTVKVKLQTFPELYRSATRCFIDTLFKEGLFRGLYAGTLPSLIASASENAITFAILPQCQNAVASMSGNRDAKTLSLYQHGLAGFFAGIGSALVLCPTELVKCKSQAFNEMALLDPKKAFPIGPKNITMHVLKTEGFRGLYRGFLPTLARETFGLGVFFGSYELFRDLMTPYGSDKEDLGHLATAVAGGLSGMAIWTFIFPFDVVKSRMQIGHLSPNSPSYHSTNFLKVLRLIYNTEGFRALYTGLAPTLLRTVPSCAALFVAVEWTRKIGYRLIDQKN</sequence>
<dbReference type="GO" id="GO:0000064">
    <property type="term" value="F:L-ornithine transmembrane transporter activity"/>
    <property type="evidence" value="ECO:0007669"/>
    <property type="project" value="TreeGrafter"/>
</dbReference>
<evidence type="ECO:0000313" key="13">
    <source>
        <dbReference type="Proteomes" id="UP000278807"/>
    </source>
</evidence>
<evidence type="ECO:0000256" key="1">
    <source>
        <dbReference type="ARBA" id="ARBA00004225"/>
    </source>
</evidence>
<dbReference type="WBParaSite" id="HNAJ_0000288501-mRNA-1">
    <property type="protein sequence ID" value="HNAJ_0000288501-mRNA-1"/>
    <property type="gene ID" value="HNAJ_0000288501"/>
</dbReference>
<dbReference type="PANTHER" id="PTHR45624">
    <property type="entry name" value="MITOCHONDRIAL BASIC AMINO ACIDS TRANSPORTER-RELATED"/>
    <property type="match status" value="1"/>
</dbReference>
<evidence type="ECO:0000256" key="5">
    <source>
        <dbReference type="ARBA" id="ARBA00022737"/>
    </source>
</evidence>
<protein>
    <submittedName>
        <fullName evidence="14">Mitochondrial ornithine transporter 1</fullName>
    </submittedName>
</protein>
<keyword evidence="13" id="KW-1185">Reference proteome</keyword>
<evidence type="ECO:0000256" key="3">
    <source>
        <dbReference type="ARBA" id="ARBA00022448"/>
    </source>
</evidence>
<comment type="similarity">
    <text evidence="2 10">Belongs to the mitochondrial carrier (TC 2.A.29) family.</text>
</comment>
<keyword evidence="6 11" id="KW-1133">Transmembrane helix</keyword>
<keyword evidence="5" id="KW-0677">Repeat</keyword>
<dbReference type="SUPFAM" id="SSF103506">
    <property type="entry name" value="Mitochondrial carrier"/>
    <property type="match status" value="1"/>
</dbReference>
<keyword evidence="3 10" id="KW-0813">Transport</keyword>
<feature type="repeat" description="Solcar" evidence="9">
    <location>
        <begin position="103"/>
        <end position="196"/>
    </location>
</feature>
<feature type="transmembrane region" description="Helical" evidence="11">
    <location>
        <begin position="167"/>
        <end position="187"/>
    </location>
</feature>
<evidence type="ECO:0000256" key="9">
    <source>
        <dbReference type="PROSITE-ProRule" id="PRU00282"/>
    </source>
</evidence>
<feature type="transmembrane region" description="Helical" evidence="11">
    <location>
        <begin position="207"/>
        <end position="228"/>
    </location>
</feature>
<comment type="subcellular location">
    <subcellularLocation>
        <location evidence="1">Mitochondrion membrane</location>
        <topology evidence="1">Multi-pass membrane protein</topology>
    </subcellularLocation>
</comment>
<dbReference type="OrthoDB" id="409586at2759"/>
<feature type="repeat" description="Solcar" evidence="9">
    <location>
        <begin position="207"/>
        <end position="298"/>
    </location>
</feature>
<keyword evidence="4 9" id="KW-0812">Transmembrane</keyword>
<dbReference type="InterPro" id="IPR050567">
    <property type="entry name" value="Mitochondrial_Carrier"/>
</dbReference>
<keyword evidence="7" id="KW-0496">Mitochondrion</keyword>
<dbReference type="GO" id="GO:0031966">
    <property type="term" value="C:mitochondrial membrane"/>
    <property type="evidence" value="ECO:0007669"/>
    <property type="project" value="UniProtKB-SubCell"/>
</dbReference>
<proteinExistence type="inferred from homology"/>
<dbReference type="Pfam" id="PF00153">
    <property type="entry name" value="Mito_carr"/>
    <property type="match status" value="3"/>
</dbReference>
<feature type="repeat" description="Solcar" evidence="9">
    <location>
        <begin position="5"/>
        <end position="90"/>
    </location>
</feature>
<evidence type="ECO:0000256" key="7">
    <source>
        <dbReference type="ARBA" id="ARBA00023128"/>
    </source>
</evidence>
<evidence type="ECO:0000313" key="12">
    <source>
        <dbReference type="EMBL" id="VDN98743.1"/>
    </source>
</evidence>
<keyword evidence="8 9" id="KW-0472">Membrane</keyword>
<dbReference type="InterPro" id="IPR023395">
    <property type="entry name" value="MCP_dom_sf"/>
</dbReference>
<name>A0A0R3T747_RODNA</name>
<organism evidence="14">
    <name type="scientific">Rodentolepis nana</name>
    <name type="common">Dwarf tapeworm</name>
    <name type="synonym">Hymenolepis nana</name>
    <dbReference type="NCBI Taxonomy" id="102285"/>
    <lineage>
        <taxon>Eukaryota</taxon>
        <taxon>Metazoa</taxon>
        <taxon>Spiralia</taxon>
        <taxon>Lophotrochozoa</taxon>
        <taxon>Platyhelminthes</taxon>
        <taxon>Cestoda</taxon>
        <taxon>Eucestoda</taxon>
        <taxon>Cyclophyllidea</taxon>
        <taxon>Hymenolepididae</taxon>
        <taxon>Rodentolepis</taxon>
    </lineage>
</organism>
<evidence type="ECO:0000256" key="6">
    <source>
        <dbReference type="ARBA" id="ARBA00022989"/>
    </source>
</evidence>
<evidence type="ECO:0000256" key="4">
    <source>
        <dbReference type="ARBA" id="ARBA00022692"/>
    </source>
</evidence>
<reference evidence="14" key="1">
    <citation type="submission" date="2017-02" db="UniProtKB">
        <authorList>
            <consortium name="WormBaseParasite"/>
        </authorList>
    </citation>
    <scope>IDENTIFICATION</scope>
</reference>
<reference evidence="12 13" key="2">
    <citation type="submission" date="2018-11" db="EMBL/GenBank/DDBJ databases">
        <authorList>
            <consortium name="Pathogen Informatics"/>
        </authorList>
    </citation>
    <scope>NUCLEOTIDE SEQUENCE [LARGE SCALE GENOMIC DNA]</scope>
</reference>
<dbReference type="PROSITE" id="PS50920">
    <property type="entry name" value="SOLCAR"/>
    <property type="match status" value="3"/>
</dbReference>
<evidence type="ECO:0000256" key="11">
    <source>
        <dbReference type="SAM" id="Phobius"/>
    </source>
</evidence>
<dbReference type="Proteomes" id="UP000278807">
    <property type="component" value="Unassembled WGS sequence"/>
</dbReference>
<dbReference type="Gene3D" id="1.50.40.10">
    <property type="entry name" value="Mitochondrial carrier domain"/>
    <property type="match status" value="1"/>
</dbReference>
<evidence type="ECO:0000256" key="10">
    <source>
        <dbReference type="RuleBase" id="RU000488"/>
    </source>
</evidence>
<evidence type="ECO:0000313" key="14">
    <source>
        <dbReference type="WBParaSite" id="HNAJ_0000288501-mRNA-1"/>
    </source>
</evidence>
<gene>
    <name evidence="12" type="ORF">HNAJ_LOCUS2884</name>
</gene>
<dbReference type="InterPro" id="IPR018108">
    <property type="entry name" value="MCP_transmembrane"/>
</dbReference>
<evidence type="ECO:0000256" key="2">
    <source>
        <dbReference type="ARBA" id="ARBA00006375"/>
    </source>
</evidence>
<evidence type="ECO:0000256" key="8">
    <source>
        <dbReference type="ARBA" id="ARBA00023136"/>
    </source>
</evidence>
<accession>A0A0R3T747</accession>
<dbReference type="AlphaFoldDB" id="A0A0R3T747"/>
<dbReference type="EMBL" id="UZAE01001538">
    <property type="protein sequence ID" value="VDN98743.1"/>
    <property type="molecule type" value="Genomic_DNA"/>
</dbReference>